<dbReference type="STRING" id="1120975.SAMN02746064_00446"/>
<dbReference type="GO" id="GO:0019752">
    <property type="term" value="P:carboxylic acid metabolic process"/>
    <property type="evidence" value="ECO:0007669"/>
    <property type="project" value="UniProtKB-ARBA"/>
</dbReference>
<keyword evidence="2" id="KW-0479">Metal-binding</keyword>
<dbReference type="InterPro" id="IPR011234">
    <property type="entry name" value="Fumarylacetoacetase-like_C"/>
</dbReference>
<dbReference type="SUPFAM" id="SSF56529">
    <property type="entry name" value="FAH"/>
    <property type="match status" value="1"/>
</dbReference>
<dbReference type="RefSeq" id="WP_073269448.1">
    <property type="nucleotide sequence ID" value="NZ_FQTU01000002.1"/>
</dbReference>
<reference evidence="4 5" key="1">
    <citation type="submission" date="2016-11" db="EMBL/GenBank/DDBJ databases">
        <authorList>
            <person name="Jaros S."/>
            <person name="Januszkiewicz K."/>
            <person name="Wedrychowicz H."/>
        </authorList>
    </citation>
    <scope>NUCLEOTIDE SEQUENCE [LARGE SCALE GENOMIC DNA]</scope>
    <source>
        <strain evidence="4 5">DSM 14828</strain>
    </source>
</reference>
<evidence type="ECO:0000256" key="2">
    <source>
        <dbReference type="ARBA" id="ARBA00022723"/>
    </source>
</evidence>
<sequence>MKLANYSIKGSSDTKLGLLTDNGIVDLTELGVSTPHQNMIELIERYEEFRPRLLSALERNDINYISEDKIKLESPIPYPRRNVFCIGKNYLDHAEEIKSLPGAPSQIPQFPIYFTKVAYPSIGPEDTILNHREITDSIDYEVELAVIIGKKGLNIHMENAEEHIFGYTVGNDISIRNIQMKHTQWFKGKSFDTCCPLGPVIVTADEIAYPPDLTITSKVNGEIRQSSKTSKLIFSISELISDLSKGMTLYPGDIILTGTPAGVGFGFDPPKTLKPGDEIACEIEGIGKLVNYIEK</sequence>
<name>A0A1M4TCI0_9FIRM</name>
<gene>
    <name evidence="4" type="ORF">SAMN02746064_00446</name>
</gene>
<evidence type="ECO:0000313" key="5">
    <source>
        <dbReference type="Proteomes" id="UP000184251"/>
    </source>
</evidence>
<dbReference type="GO" id="GO:0046872">
    <property type="term" value="F:metal ion binding"/>
    <property type="evidence" value="ECO:0007669"/>
    <property type="project" value="UniProtKB-KW"/>
</dbReference>
<dbReference type="Gene3D" id="3.90.850.10">
    <property type="entry name" value="Fumarylacetoacetase-like, C-terminal domain"/>
    <property type="match status" value="1"/>
</dbReference>
<dbReference type="AlphaFoldDB" id="A0A1M4TCI0"/>
<dbReference type="PANTHER" id="PTHR42796">
    <property type="entry name" value="FUMARYLACETOACETATE HYDROLASE DOMAIN-CONTAINING PROTEIN 2A-RELATED"/>
    <property type="match status" value="1"/>
</dbReference>
<dbReference type="EMBL" id="FQTU01000002">
    <property type="protein sequence ID" value="SHE41967.1"/>
    <property type="molecule type" value="Genomic_DNA"/>
</dbReference>
<dbReference type="GO" id="GO:0016853">
    <property type="term" value="F:isomerase activity"/>
    <property type="evidence" value="ECO:0007669"/>
    <property type="project" value="UniProtKB-ARBA"/>
</dbReference>
<evidence type="ECO:0000313" key="4">
    <source>
        <dbReference type="EMBL" id="SHE41967.1"/>
    </source>
</evidence>
<keyword evidence="5" id="KW-1185">Reference proteome</keyword>
<evidence type="ECO:0000259" key="3">
    <source>
        <dbReference type="Pfam" id="PF01557"/>
    </source>
</evidence>
<feature type="domain" description="Fumarylacetoacetase-like C-terminal" evidence="3">
    <location>
        <begin position="83"/>
        <end position="293"/>
    </location>
</feature>
<accession>A0A1M4TCI0</accession>
<dbReference type="InterPro" id="IPR051121">
    <property type="entry name" value="FAH"/>
</dbReference>
<dbReference type="Proteomes" id="UP000184251">
    <property type="component" value="Unassembled WGS sequence"/>
</dbReference>
<dbReference type="OrthoDB" id="9805307at2"/>
<dbReference type="PANTHER" id="PTHR42796:SF4">
    <property type="entry name" value="FUMARYLACETOACETATE HYDROLASE DOMAIN-CONTAINING PROTEIN 2A"/>
    <property type="match status" value="1"/>
</dbReference>
<organism evidence="4 5">
    <name type="scientific">Alkalibacter saccharofermentans DSM 14828</name>
    <dbReference type="NCBI Taxonomy" id="1120975"/>
    <lineage>
        <taxon>Bacteria</taxon>
        <taxon>Bacillati</taxon>
        <taxon>Bacillota</taxon>
        <taxon>Clostridia</taxon>
        <taxon>Eubacteriales</taxon>
        <taxon>Eubacteriaceae</taxon>
        <taxon>Alkalibacter</taxon>
    </lineage>
</organism>
<protein>
    <submittedName>
        <fullName evidence="4">2-keto-4-pentenoate hydratase/2-oxohepta-3-ene-1,7-dioic acid hydratase (Catechol pathway)</fullName>
    </submittedName>
</protein>
<dbReference type="FunFam" id="3.90.850.10:FF:000002">
    <property type="entry name" value="2-hydroxyhepta-2,4-diene-1,7-dioate isomerase"/>
    <property type="match status" value="1"/>
</dbReference>
<evidence type="ECO:0000256" key="1">
    <source>
        <dbReference type="ARBA" id="ARBA00010211"/>
    </source>
</evidence>
<dbReference type="Pfam" id="PF01557">
    <property type="entry name" value="FAA_hydrolase"/>
    <property type="match status" value="1"/>
</dbReference>
<dbReference type="InterPro" id="IPR036663">
    <property type="entry name" value="Fumarylacetoacetase_C_sf"/>
</dbReference>
<comment type="similarity">
    <text evidence="1">Belongs to the FAH family.</text>
</comment>
<proteinExistence type="inferred from homology"/>